<keyword evidence="2" id="KW-1185">Reference proteome</keyword>
<evidence type="ECO:0000313" key="1">
    <source>
        <dbReference type="EMBL" id="GMT00442.1"/>
    </source>
</evidence>
<evidence type="ECO:0008006" key="3">
    <source>
        <dbReference type="Google" id="ProtNLM"/>
    </source>
</evidence>
<feature type="non-terminal residue" evidence="1">
    <location>
        <position position="1"/>
    </location>
</feature>
<sequence length="63" mass="7275">NTYAAHEVLPKVVEIMAEELKWSSAEQRRQLEEARKFIDMELGQEARAQSVSNVALNLTREEM</sequence>
<comment type="caution">
    <text evidence="1">The sequence shown here is derived from an EMBL/GenBank/DDBJ whole genome shotgun (WGS) entry which is preliminary data.</text>
</comment>
<reference evidence="1" key="1">
    <citation type="submission" date="2023-10" db="EMBL/GenBank/DDBJ databases">
        <title>Genome assembly of Pristionchus species.</title>
        <authorList>
            <person name="Yoshida K."/>
            <person name="Sommer R.J."/>
        </authorList>
    </citation>
    <scope>NUCLEOTIDE SEQUENCE</scope>
    <source>
        <strain evidence="1">RS0144</strain>
    </source>
</reference>
<evidence type="ECO:0000313" key="2">
    <source>
        <dbReference type="Proteomes" id="UP001432027"/>
    </source>
</evidence>
<dbReference type="Proteomes" id="UP001432027">
    <property type="component" value="Unassembled WGS sequence"/>
</dbReference>
<dbReference type="AlphaFoldDB" id="A0AAV5U0Y0"/>
<dbReference type="InterPro" id="IPR038299">
    <property type="entry name" value="DAO_C_sf"/>
</dbReference>
<name>A0AAV5U0Y0_9BILA</name>
<accession>A0AAV5U0Y0</accession>
<protein>
    <recommendedName>
        <fullName evidence="3">Alpha-glycerophosphate oxidase C-terminal domain-containing protein</fullName>
    </recommendedName>
</protein>
<gene>
    <name evidence="1" type="ORF">PENTCL1PPCAC_22616</name>
</gene>
<proteinExistence type="predicted"/>
<feature type="non-terminal residue" evidence="1">
    <location>
        <position position="63"/>
    </location>
</feature>
<dbReference type="EMBL" id="BTSX01000005">
    <property type="protein sequence ID" value="GMT00442.1"/>
    <property type="molecule type" value="Genomic_DNA"/>
</dbReference>
<organism evidence="1 2">
    <name type="scientific">Pristionchus entomophagus</name>
    <dbReference type="NCBI Taxonomy" id="358040"/>
    <lineage>
        <taxon>Eukaryota</taxon>
        <taxon>Metazoa</taxon>
        <taxon>Ecdysozoa</taxon>
        <taxon>Nematoda</taxon>
        <taxon>Chromadorea</taxon>
        <taxon>Rhabditida</taxon>
        <taxon>Rhabditina</taxon>
        <taxon>Diplogasteromorpha</taxon>
        <taxon>Diplogasteroidea</taxon>
        <taxon>Neodiplogasteridae</taxon>
        <taxon>Pristionchus</taxon>
    </lineage>
</organism>
<dbReference type="Gene3D" id="1.10.8.870">
    <property type="entry name" value="Alpha-glycerophosphate oxidase, cap domain"/>
    <property type="match status" value="1"/>
</dbReference>